<dbReference type="PANTHER" id="PTHR43657">
    <property type="entry name" value="TRYPTOPHAN RNA-BINDING ATTENUATOR PROTEIN-LIKE PROTEIN"/>
    <property type="match status" value="1"/>
</dbReference>
<reference evidence="1" key="1">
    <citation type="submission" date="2020-05" db="EMBL/GenBank/DDBJ databases">
        <authorList>
            <person name="Chiriac C."/>
            <person name="Salcher M."/>
            <person name="Ghai R."/>
            <person name="Kavagutti S V."/>
        </authorList>
    </citation>
    <scope>NUCLEOTIDE SEQUENCE</scope>
</reference>
<accession>A0A6J6DWM6</accession>
<dbReference type="InterPro" id="IPR036983">
    <property type="entry name" value="AIM24_sf"/>
</dbReference>
<dbReference type="SUPFAM" id="SSF51219">
    <property type="entry name" value="TRAP-like"/>
    <property type="match status" value="1"/>
</dbReference>
<dbReference type="PANTHER" id="PTHR43657:SF1">
    <property type="entry name" value="ALTERED INHERITANCE OF MITOCHONDRIA PROTEIN 24, MITOCHONDRIAL"/>
    <property type="match status" value="1"/>
</dbReference>
<proteinExistence type="predicted"/>
<evidence type="ECO:0000313" key="1">
    <source>
        <dbReference type="EMBL" id="CAB4565498.1"/>
    </source>
</evidence>
<gene>
    <name evidence="1" type="ORF">UFOPK1493_02061</name>
</gene>
<name>A0A6J6DWM6_9ZZZZ</name>
<protein>
    <submittedName>
        <fullName evidence="1">Unannotated protein</fullName>
    </submittedName>
</protein>
<sequence>MDVTMRQGPAYGVARLTLGPNEPVRVESGAMMTMSGGVVLQAKAEGGIMKSLKRAALGGESFFVSTYTAPAQGGFVDVAARLPGDVTMFDVQPGRALFIQKGSWLANEVTINIDAKWGGFKNMFGSEGGFIVRAEGQGKVVFACYGALEVWNLEAGQHITVDTGHMVAYEDTVQMGLRQASGGGMMQTFKSGEGLVFDFQGPGRVWTQTRNPTEFLGWIGAMLGTSNSGSASPLGGLFGRD</sequence>
<dbReference type="NCBIfam" id="TIGR00266">
    <property type="entry name" value="TIGR00266 family protein"/>
    <property type="match status" value="1"/>
</dbReference>
<dbReference type="InterPro" id="IPR016031">
    <property type="entry name" value="Trp_RNA-bd_attenuator-like_dom"/>
</dbReference>
<dbReference type="Pfam" id="PF01987">
    <property type="entry name" value="AIM24"/>
    <property type="match status" value="1"/>
</dbReference>
<dbReference type="AlphaFoldDB" id="A0A6J6DWM6"/>
<organism evidence="1">
    <name type="scientific">freshwater metagenome</name>
    <dbReference type="NCBI Taxonomy" id="449393"/>
    <lineage>
        <taxon>unclassified sequences</taxon>
        <taxon>metagenomes</taxon>
        <taxon>ecological metagenomes</taxon>
    </lineage>
</organism>
<dbReference type="Gene3D" id="3.60.160.10">
    <property type="entry name" value="Mitochondrial biogenesis AIM24"/>
    <property type="match status" value="1"/>
</dbReference>
<dbReference type="InterPro" id="IPR002838">
    <property type="entry name" value="AIM24"/>
</dbReference>
<dbReference type="EMBL" id="CAEZSR010000074">
    <property type="protein sequence ID" value="CAB4565498.1"/>
    <property type="molecule type" value="Genomic_DNA"/>
</dbReference>